<keyword evidence="1" id="KW-1133">Transmembrane helix</keyword>
<proteinExistence type="predicted"/>
<keyword evidence="1" id="KW-0812">Transmembrane</keyword>
<feature type="transmembrane region" description="Helical" evidence="1">
    <location>
        <begin position="57"/>
        <end position="79"/>
    </location>
</feature>
<name>A0A0F9Q5S6_9ZZZZ</name>
<accession>A0A0F9Q5S6</accession>
<sequence>MKIMKYHKKYGTLLLIIGILLLAYFLTGTVTVIWAINRDYQLIIQLWDQLNYLFFDLVITIILSIISVLVLILPGILLIRKKNAELQGTNVLVTKVS</sequence>
<gene>
    <name evidence="2" type="ORF">LCGC14_0744720</name>
</gene>
<protein>
    <submittedName>
        <fullName evidence="2">Uncharacterized protein</fullName>
    </submittedName>
</protein>
<comment type="caution">
    <text evidence="2">The sequence shown here is derived from an EMBL/GenBank/DDBJ whole genome shotgun (WGS) entry which is preliminary data.</text>
</comment>
<dbReference type="EMBL" id="LAZR01001771">
    <property type="protein sequence ID" value="KKN39320.1"/>
    <property type="molecule type" value="Genomic_DNA"/>
</dbReference>
<evidence type="ECO:0000256" key="1">
    <source>
        <dbReference type="SAM" id="Phobius"/>
    </source>
</evidence>
<evidence type="ECO:0000313" key="2">
    <source>
        <dbReference type="EMBL" id="KKN39320.1"/>
    </source>
</evidence>
<dbReference type="AlphaFoldDB" id="A0A0F9Q5S6"/>
<reference evidence="2" key="1">
    <citation type="journal article" date="2015" name="Nature">
        <title>Complex archaea that bridge the gap between prokaryotes and eukaryotes.</title>
        <authorList>
            <person name="Spang A."/>
            <person name="Saw J.H."/>
            <person name="Jorgensen S.L."/>
            <person name="Zaremba-Niedzwiedzka K."/>
            <person name="Martijn J."/>
            <person name="Lind A.E."/>
            <person name="van Eijk R."/>
            <person name="Schleper C."/>
            <person name="Guy L."/>
            <person name="Ettema T.J."/>
        </authorList>
    </citation>
    <scope>NUCLEOTIDE SEQUENCE</scope>
</reference>
<feature type="transmembrane region" description="Helical" evidence="1">
    <location>
        <begin position="12"/>
        <end position="37"/>
    </location>
</feature>
<organism evidence="2">
    <name type="scientific">marine sediment metagenome</name>
    <dbReference type="NCBI Taxonomy" id="412755"/>
    <lineage>
        <taxon>unclassified sequences</taxon>
        <taxon>metagenomes</taxon>
        <taxon>ecological metagenomes</taxon>
    </lineage>
</organism>
<keyword evidence="1" id="KW-0472">Membrane</keyword>